<accession>A0A0B6Y048</accession>
<reference evidence="1" key="1">
    <citation type="submission" date="2014-12" db="EMBL/GenBank/DDBJ databases">
        <title>Insight into the proteome of Arion vulgaris.</title>
        <authorList>
            <person name="Aradska J."/>
            <person name="Bulat T."/>
            <person name="Smidak R."/>
            <person name="Sarate P."/>
            <person name="Gangsoo J."/>
            <person name="Sialana F."/>
            <person name="Bilban M."/>
            <person name="Lubec G."/>
        </authorList>
    </citation>
    <scope>NUCLEOTIDE SEQUENCE</scope>
    <source>
        <tissue evidence="1">Skin</tissue>
    </source>
</reference>
<sequence length="52" mass="5797">LNLAFISSNDILTHRTGSDRQEIVEDIQVTLTGVQISSPRSIMRKCDCYGTL</sequence>
<dbReference type="AlphaFoldDB" id="A0A0B6Y048"/>
<gene>
    <name evidence="1" type="primary">ORF8001</name>
</gene>
<feature type="non-terminal residue" evidence="1">
    <location>
        <position position="1"/>
    </location>
</feature>
<dbReference type="EMBL" id="HACG01002654">
    <property type="protein sequence ID" value="CEK49519.1"/>
    <property type="molecule type" value="Transcribed_RNA"/>
</dbReference>
<name>A0A0B6Y048_9EUPU</name>
<evidence type="ECO:0000313" key="1">
    <source>
        <dbReference type="EMBL" id="CEK49519.1"/>
    </source>
</evidence>
<protein>
    <submittedName>
        <fullName evidence="1">Uncharacterized protein</fullName>
    </submittedName>
</protein>
<proteinExistence type="predicted"/>
<organism evidence="1">
    <name type="scientific">Arion vulgaris</name>
    <dbReference type="NCBI Taxonomy" id="1028688"/>
    <lineage>
        <taxon>Eukaryota</taxon>
        <taxon>Metazoa</taxon>
        <taxon>Spiralia</taxon>
        <taxon>Lophotrochozoa</taxon>
        <taxon>Mollusca</taxon>
        <taxon>Gastropoda</taxon>
        <taxon>Heterobranchia</taxon>
        <taxon>Euthyneura</taxon>
        <taxon>Panpulmonata</taxon>
        <taxon>Eupulmonata</taxon>
        <taxon>Stylommatophora</taxon>
        <taxon>Helicina</taxon>
        <taxon>Arionoidea</taxon>
        <taxon>Arionidae</taxon>
        <taxon>Arion</taxon>
    </lineage>
</organism>